<dbReference type="Gene3D" id="1.10.3720.10">
    <property type="entry name" value="MetI-like"/>
    <property type="match status" value="1"/>
</dbReference>
<evidence type="ECO:0000256" key="2">
    <source>
        <dbReference type="ARBA" id="ARBA00022692"/>
    </source>
</evidence>
<dbReference type="SUPFAM" id="SSF50978">
    <property type="entry name" value="WD40 repeat-like"/>
    <property type="match status" value="1"/>
</dbReference>
<dbReference type="EMBL" id="JAOTJC010000002">
    <property type="protein sequence ID" value="MCU7553175.1"/>
    <property type="molecule type" value="Genomic_DNA"/>
</dbReference>
<comment type="similarity">
    <text evidence="5">Belongs to the binding-protein-dependent transport system permease family.</text>
</comment>
<dbReference type="PROSITE" id="PS50928">
    <property type="entry name" value="ABC_TM1"/>
    <property type="match status" value="1"/>
</dbReference>
<feature type="transmembrane region" description="Helical" evidence="5">
    <location>
        <begin position="487"/>
        <end position="505"/>
    </location>
</feature>
<feature type="transmembrane region" description="Helical" evidence="5">
    <location>
        <begin position="21"/>
        <end position="42"/>
    </location>
</feature>
<feature type="transmembrane region" description="Helical" evidence="5">
    <location>
        <begin position="617"/>
        <end position="637"/>
    </location>
</feature>
<gene>
    <name evidence="7" type="ORF">OCL06_01030</name>
</gene>
<evidence type="ECO:0000256" key="4">
    <source>
        <dbReference type="ARBA" id="ARBA00023136"/>
    </source>
</evidence>
<reference evidence="8" key="1">
    <citation type="submission" date="2023-07" db="EMBL/GenBank/DDBJ databases">
        <title>Study on multiphase classification of strain Alteromonas salexigens isolated from the Yellow Sea.</title>
        <authorList>
            <person name="Sun L."/>
        </authorList>
    </citation>
    <scope>NUCLEOTIDE SEQUENCE [LARGE SCALE GENOMIC DNA]</scope>
    <source>
        <strain evidence="8">ASW11-19</strain>
    </source>
</reference>
<keyword evidence="8" id="KW-1185">Reference proteome</keyword>
<dbReference type="InterPro" id="IPR035906">
    <property type="entry name" value="MetI-like_sf"/>
</dbReference>
<dbReference type="PANTHER" id="PTHR42727:SF1">
    <property type="entry name" value="PHOSPHATE TRANSPORT SYSTEM PERMEASE"/>
    <property type="match status" value="1"/>
</dbReference>
<evidence type="ECO:0000259" key="6">
    <source>
        <dbReference type="PROSITE" id="PS50928"/>
    </source>
</evidence>
<dbReference type="Pfam" id="PF00528">
    <property type="entry name" value="BPD_transp_1"/>
    <property type="match status" value="1"/>
</dbReference>
<organism evidence="7 8">
    <name type="scientific">Alteromonas salexigens</name>
    <dbReference type="NCBI Taxonomy" id="2982530"/>
    <lineage>
        <taxon>Bacteria</taxon>
        <taxon>Pseudomonadati</taxon>
        <taxon>Pseudomonadota</taxon>
        <taxon>Gammaproteobacteria</taxon>
        <taxon>Alteromonadales</taxon>
        <taxon>Alteromonadaceae</taxon>
        <taxon>Alteromonas/Salinimonas group</taxon>
        <taxon>Alteromonas</taxon>
    </lineage>
</organism>
<comment type="caution">
    <text evidence="7">The sequence shown here is derived from an EMBL/GenBank/DDBJ whole genome shotgun (WGS) entry which is preliminary data.</text>
</comment>
<evidence type="ECO:0000256" key="1">
    <source>
        <dbReference type="ARBA" id="ARBA00004651"/>
    </source>
</evidence>
<dbReference type="RefSeq" id="WP_262991867.1">
    <property type="nucleotide sequence ID" value="NZ_JAOTJC010000002.1"/>
</dbReference>
<dbReference type="PANTHER" id="PTHR42727">
    <property type="entry name" value="PHOSPHATE TRANSPORT SYSTEM PERMEASE PROTEIN"/>
    <property type="match status" value="1"/>
</dbReference>
<keyword evidence="4 5" id="KW-0472">Membrane</keyword>
<keyword evidence="3 5" id="KW-1133">Transmembrane helix</keyword>
<feature type="domain" description="ABC transmembrane type-1" evidence="6">
    <location>
        <begin position="420"/>
        <end position="707"/>
    </location>
</feature>
<feature type="transmembrane region" description="Helical" evidence="5">
    <location>
        <begin position="428"/>
        <end position="449"/>
    </location>
</feature>
<feature type="transmembrane region" description="Helical" evidence="5">
    <location>
        <begin position="686"/>
        <end position="707"/>
    </location>
</feature>
<keyword evidence="5" id="KW-0813">Transport</keyword>
<comment type="subcellular location">
    <subcellularLocation>
        <location evidence="1 5">Cell membrane</location>
        <topology evidence="1 5">Multi-pass membrane protein</topology>
    </subcellularLocation>
</comment>
<name>A0ABT2VJ11_9ALTE</name>
<evidence type="ECO:0000313" key="8">
    <source>
        <dbReference type="Proteomes" id="UP001209257"/>
    </source>
</evidence>
<protein>
    <submittedName>
        <fullName evidence="7">ABC transporter permease subunit</fullName>
    </submittedName>
</protein>
<dbReference type="CDD" id="cd06261">
    <property type="entry name" value="TM_PBP2"/>
    <property type="match status" value="1"/>
</dbReference>
<dbReference type="SUPFAM" id="SSF161098">
    <property type="entry name" value="MetI-like"/>
    <property type="match status" value="2"/>
</dbReference>
<feature type="transmembrane region" description="Helical" evidence="5">
    <location>
        <begin position="461"/>
        <end position="481"/>
    </location>
</feature>
<dbReference type="InterPro" id="IPR000515">
    <property type="entry name" value="MetI-like"/>
</dbReference>
<accession>A0ABT2VJ11</accession>
<evidence type="ECO:0000256" key="3">
    <source>
        <dbReference type="ARBA" id="ARBA00022989"/>
    </source>
</evidence>
<evidence type="ECO:0000256" key="5">
    <source>
        <dbReference type="RuleBase" id="RU363032"/>
    </source>
</evidence>
<keyword evidence="2 5" id="KW-0812">Transmembrane</keyword>
<dbReference type="InterPro" id="IPR036322">
    <property type="entry name" value="WD40_repeat_dom_sf"/>
</dbReference>
<sequence length="721" mass="78598">MNSQSEHRKRQRSRRDKAIRVTVTGFGALVLVTLVVLIFHLISQALPLAMVPALEREHAVPLPDGAEVVAVDDLLEGQSLILTGKPCQLAFYQLNDEQLQRTAHYTRPCSHELSVLGSAGQNVIADISSGGQARLITARSIPQPGVSLAPVQAVGHNTQPSGRAVVSFSLPDDMWQSRTKSKAWLTENWAVIGVADTQQKLLRWVNRHDPTQRFDQHFPVSETVVPLGDAKQTLVIKDNLLRFDFLTRPGGYNARVAAPVSWWFVLPKQRSLLLGNDQGQITRWTLRNNGGALQFAPTYTIELNAGETPVDVTVHASSNAMAILTSQQRLLFINRVTGEVVSDYSLKGEVTTISWYGDRIYGASANTLYIWSVAYLSGITTWDALFSPQQYEGYAEPDAVWQTTSASDYQEAKFSLTPLLIGSAKASLLALTIALPMSIGAAVYTAYFARSRMRHILKPTIEMLEAIPSVLIGFIAAIWLAPLAEQFLFSFAFFLVTVPLGLLLITLIQHRLADLLPITVRPGSEILFALAGIVVLGYISVMWAPQWVNLLFDTQGVSALAESTGSPIGKTTVVVAIALGVAISPSIYSLAEDAISGVPDHLKHASFALGATRLQTLIHVVLHVALPGILAAVMLGFGRAFGETMIVLMVTGNTPVSSWSLLEGLRALTANLAIELPEADLSSAHYQILFFTACILFAFTFVVNTLAELLRQRLRRSAYLG</sequence>
<feature type="transmembrane region" description="Helical" evidence="5">
    <location>
        <begin position="526"/>
        <end position="544"/>
    </location>
</feature>
<dbReference type="Proteomes" id="UP001209257">
    <property type="component" value="Unassembled WGS sequence"/>
</dbReference>
<proteinExistence type="inferred from homology"/>
<evidence type="ECO:0000313" key="7">
    <source>
        <dbReference type="EMBL" id="MCU7553175.1"/>
    </source>
</evidence>